<evidence type="ECO:0000259" key="1">
    <source>
        <dbReference type="PROSITE" id="PS50043"/>
    </source>
</evidence>
<dbReference type="Proteomes" id="UP000270649">
    <property type="component" value="Unassembled WGS sequence"/>
</dbReference>
<dbReference type="AlphaFoldDB" id="A0A3M0G5U5"/>
<dbReference type="Pfam" id="PF00196">
    <property type="entry name" value="GerE"/>
    <property type="match status" value="1"/>
</dbReference>
<dbReference type="PROSITE" id="PS50043">
    <property type="entry name" value="HTH_LUXR_2"/>
    <property type="match status" value="1"/>
</dbReference>
<dbReference type="EMBL" id="REGC01000026">
    <property type="protein sequence ID" value="RMB56479.1"/>
    <property type="molecule type" value="Genomic_DNA"/>
</dbReference>
<dbReference type="SUPFAM" id="SSF46894">
    <property type="entry name" value="C-terminal effector domain of the bipartite response regulators"/>
    <property type="match status" value="1"/>
</dbReference>
<reference evidence="2 3" key="1">
    <citation type="submission" date="2018-10" db="EMBL/GenBank/DDBJ databases">
        <title>Corynebacterium macginleyi genome sequencing and assembly of the type strain and two clinical samples.</title>
        <authorList>
            <person name="Bernier A.-M."/>
            <person name="Bernard K."/>
        </authorList>
    </citation>
    <scope>NUCLEOTIDE SEQUENCE [LARGE SCALE GENOMIC DNA]</scope>
    <source>
        <strain evidence="2 3">NML 120205</strain>
    </source>
</reference>
<evidence type="ECO:0000313" key="2">
    <source>
        <dbReference type="EMBL" id="RMB56479.1"/>
    </source>
</evidence>
<dbReference type="GO" id="GO:0003677">
    <property type="term" value="F:DNA binding"/>
    <property type="evidence" value="ECO:0007669"/>
    <property type="project" value="InterPro"/>
</dbReference>
<accession>A0A3M0G5U5</accession>
<feature type="domain" description="HTH luxR-type" evidence="1">
    <location>
        <begin position="36"/>
        <end position="101"/>
    </location>
</feature>
<dbReference type="InterPro" id="IPR000792">
    <property type="entry name" value="Tscrpt_reg_LuxR_C"/>
</dbReference>
<sequence length="104" mass="11814">MIDSLTEIIEEGICLNPVCIARLVELSVFNHRSLTEVETGISLQDEEIEVISGIRQGLTTDRIAREMNYAEITVKRKISTLMKKFNANSRAELVLLSQFKLFNN</sequence>
<dbReference type="InterPro" id="IPR036388">
    <property type="entry name" value="WH-like_DNA-bd_sf"/>
</dbReference>
<dbReference type="Gene3D" id="1.10.10.10">
    <property type="entry name" value="Winged helix-like DNA-binding domain superfamily/Winged helix DNA-binding domain"/>
    <property type="match status" value="1"/>
</dbReference>
<dbReference type="PRINTS" id="PR00038">
    <property type="entry name" value="HTHLUXR"/>
</dbReference>
<dbReference type="InterPro" id="IPR016032">
    <property type="entry name" value="Sig_transdc_resp-reg_C-effctor"/>
</dbReference>
<name>A0A3M0G5U5_9CORY</name>
<gene>
    <name evidence="2" type="ORF">D9543_11155</name>
</gene>
<organism evidence="2 3">
    <name type="scientific">Corynebacterium macginleyi</name>
    <dbReference type="NCBI Taxonomy" id="38290"/>
    <lineage>
        <taxon>Bacteria</taxon>
        <taxon>Bacillati</taxon>
        <taxon>Actinomycetota</taxon>
        <taxon>Actinomycetes</taxon>
        <taxon>Mycobacteriales</taxon>
        <taxon>Corynebacteriaceae</taxon>
        <taxon>Corynebacterium</taxon>
    </lineage>
</organism>
<comment type="caution">
    <text evidence="2">The sequence shown here is derived from an EMBL/GenBank/DDBJ whole genome shotgun (WGS) entry which is preliminary data.</text>
</comment>
<proteinExistence type="predicted"/>
<dbReference type="GO" id="GO:0006355">
    <property type="term" value="P:regulation of DNA-templated transcription"/>
    <property type="evidence" value="ECO:0007669"/>
    <property type="project" value="InterPro"/>
</dbReference>
<evidence type="ECO:0000313" key="3">
    <source>
        <dbReference type="Proteomes" id="UP000270649"/>
    </source>
</evidence>
<dbReference type="SMART" id="SM00421">
    <property type="entry name" value="HTH_LUXR"/>
    <property type="match status" value="1"/>
</dbReference>
<protein>
    <submittedName>
        <fullName evidence="2">LuxR family transcriptional regulator</fullName>
    </submittedName>
</protein>